<feature type="domain" description="Flagellar assembly protein FliH/Type III secretion system HrpE" evidence="2">
    <location>
        <begin position="76"/>
        <end position="179"/>
    </location>
</feature>
<proteinExistence type="predicted"/>
<comment type="caution">
    <text evidence="3">The sequence shown here is derived from an EMBL/GenBank/DDBJ whole genome shotgun (WGS) entry which is preliminary data.</text>
</comment>
<reference evidence="4" key="1">
    <citation type="journal article" date="2019" name="Int. J. Syst. Evol. Microbiol.">
        <title>The Global Catalogue of Microorganisms (GCM) 10K type strain sequencing project: providing services to taxonomists for standard genome sequencing and annotation.</title>
        <authorList>
            <consortium name="The Broad Institute Genomics Platform"/>
            <consortium name="The Broad Institute Genome Sequencing Center for Infectious Disease"/>
            <person name="Wu L."/>
            <person name="Ma J."/>
        </authorList>
    </citation>
    <scope>NUCLEOTIDE SEQUENCE [LARGE SCALE GENOMIC DNA]</scope>
    <source>
        <strain evidence="4">DT28</strain>
    </source>
</reference>
<evidence type="ECO:0000256" key="1">
    <source>
        <dbReference type="SAM" id="MobiDB-lite"/>
    </source>
</evidence>
<evidence type="ECO:0000313" key="3">
    <source>
        <dbReference type="EMBL" id="MFC4653818.1"/>
    </source>
</evidence>
<dbReference type="InterPro" id="IPR018035">
    <property type="entry name" value="Flagellar_FliH/T3SS_HrpE"/>
</dbReference>
<accession>A0ABV9JGI0</accession>
<keyword evidence="4" id="KW-1185">Reference proteome</keyword>
<evidence type="ECO:0000259" key="2">
    <source>
        <dbReference type="Pfam" id="PF02108"/>
    </source>
</evidence>
<name>A0ABV9JGI0_9GAMM</name>
<evidence type="ECO:0000313" key="4">
    <source>
        <dbReference type="Proteomes" id="UP001595962"/>
    </source>
</evidence>
<dbReference type="Pfam" id="PF02108">
    <property type="entry name" value="FliH"/>
    <property type="match status" value="1"/>
</dbReference>
<dbReference type="EMBL" id="JBHSGB010000002">
    <property type="protein sequence ID" value="MFC4653818.1"/>
    <property type="molecule type" value="Genomic_DNA"/>
</dbReference>
<dbReference type="Proteomes" id="UP001595962">
    <property type="component" value="Unassembled WGS sequence"/>
</dbReference>
<dbReference type="RefSeq" id="WP_377331379.1">
    <property type="nucleotide sequence ID" value="NZ_JBHSGB010000002.1"/>
</dbReference>
<gene>
    <name evidence="3" type="ORF">ACFO3I_02145</name>
</gene>
<sequence length="210" mass="23410">MSGAAQPLRFPALQRRDGSVHPQQQYEQGYQQGYQAGVEATEQDAFSRGRTAGEQQAEAFWQHQLQQQQIDALVREQQALDLLAQQFEQQLQQRDQQIAAELLTTVQQLCSLVLQAELVTQPALLQLSIEQLVPLLGATDPLQSIAVSAQDAALFTGISQIQQVPLQLDNQLSAGQVLFNGKQQLHQLDFQQRLDEALLPLRQQLLGDHA</sequence>
<organism evidence="3 4">
    <name type="scientific">Rheinheimera marina</name>
    <dbReference type="NCBI Taxonomy" id="1774958"/>
    <lineage>
        <taxon>Bacteria</taxon>
        <taxon>Pseudomonadati</taxon>
        <taxon>Pseudomonadota</taxon>
        <taxon>Gammaproteobacteria</taxon>
        <taxon>Chromatiales</taxon>
        <taxon>Chromatiaceae</taxon>
        <taxon>Rheinheimera</taxon>
    </lineage>
</organism>
<protein>
    <submittedName>
        <fullName evidence="3">FliH/SctL family protein</fullName>
    </submittedName>
</protein>
<feature type="region of interest" description="Disordered" evidence="1">
    <location>
        <begin position="1"/>
        <end position="26"/>
    </location>
</feature>